<proteinExistence type="inferred from homology"/>
<dbReference type="SUPFAM" id="SSF54427">
    <property type="entry name" value="NTF2-like"/>
    <property type="match status" value="1"/>
</dbReference>
<feature type="domain" description="NTF2-like N-terminal transpeptidase" evidence="7">
    <location>
        <begin position="48"/>
        <end position="164"/>
    </location>
</feature>
<dbReference type="GO" id="GO:0008658">
    <property type="term" value="F:penicillin binding"/>
    <property type="evidence" value="ECO:0007669"/>
    <property type="project" value="InterPro"/>
</dbReference>
<dbReference type="InterPro" id="IPR005311">
    <property type="entry name" value="PBP_dimer"/>
</dbReference>
<evidence type="ECO:0000313" key="8">
    <source>
        <dbReference type="EMBL" id="CUN81175.1"/>
    </source>
</evidence>
<evidence type="ECO:0000256" key="4">
    <source>
        <dbReference type="SAM" id="Phobius"/>
    </source>
</evidence>
<dbReference type="EMBL" id="CYZU01000003">
    <property type="protein sequence ID" value="CUN81175.1"/>
    <property type="molecule type" value="Genomic_DNA"/>
</dbReference>
<dbReference type="GO" id="GO:0005886">
    <property type="term" value="C:plasma membrane"/>
    <property type="evidence" value="ECO:0007669"/>
    <property type="project" value="TreeGrafter"/>
</dbReference>
<sequence>MADRKAYRRRKRRQKQGNKKIILAVAAAIVLLVLAGVLAWWLLRVKTTPQDAAGQYFSLLNEGKYKEMYQLLSEDTKKDISQEDFTARNQNIYEGIEAKDIKVTVQGEPDYKEGKKKAVLSYSTAMDTLADELTFDNKMQFVKEGKDYRIVWDSTLIFPSLQDGYKVQISTQTAARGSILDRNGQMLAGQGIVSEVGIVPGKLGEDKAGSVKKIAEILGMTEDNINERLSASYVQDDSFVPVKELAKNDPAEQELLQIPGIMINDKEERVYPLGAAAGQLTGYVQAVTAEELEDLGQKGYHENSVIGKSGLERALEDELKAVDGCSIVIVNEEGTEIETLALKPAENGKDVQVTVDAGLQSTAYEQFASDPGTAAAMNPRTGEILALVSTPGYDPNEFIMGMSEKRWEELNNDENKPLTNRFNTSWVPGSTFKAITAAIGVESGKIQPDANMGYVGLSWQKDGSWGDYHVTTLTDYGSEVNLENALVYSDNIYFARAALDIGADTISEYFKDMGFDEQLPFELTLSESTYDDDDNIDSEIQLADTGYGQGQLLVNPVHMLSMYSMFTNSGNMLQPTILYKEQAEGKVWKEKVVSPETAELVKNDLIQVIENPSGTGASAKIDGVLMLGKTGTAEIKESQDDTDGVERGWFVCGTTEDIAKPVLAVGMVEDVKSKGGSGYVTAKVKEFVASYVQ</sequence>
<dbReference type="Gene3D" id="3.90.1310.10">
    <property type="entry name" value="Penicillin-binding protein 2a (Domain 2)"/>
    <property type="match status" value="1"/>
</dbReference>
<reference evidence="8 9" key="1">
    <citation type="submission" date="2015-09" db="EMBL/GenBank/DDBJ databases">
        <authorList>
            <consortium name="Pathogen Informatics"/>
        </authorList>
    </citation>
    <scope>NUCLEOTIDE SEQUENCE [LARGE SCALE GENOMIC DNA]</scope>
    <source>
        <strain evidence="8 9">2789STDY5834876</strain>
    </source>
</reference>
<comment type="subcellular location">
    <subcellularLocation>
        <location evidence="1">Membrane</location>
    </subcellularLocation>
</comment>
<gene>
    <name evidence="8" type="primary">penA_1</name>
    <name evidence="8" type="ORF">ERS852491_00569</name>
</gene>
<dbReference type="InterPro" id="IPR001460">
    <property type="entry name" value="PCN-bd_Tpept"/>
</dbReference>
<dbReference type="Pfam" id="PF00905">
    <property type="entry name" value="Transpeptidase"/>
    <property type="match status" value="1"/>
</dbReference>
<evidence type="ECO:0000256" key="1">
    <source>
        <dbReference type="ARBA" id="ARBA00004370"/>
    </source>
</evidence>
<dbReference type="InterPro" id="IPR036138">
    <property type="entry name" value="PBP_dimer_sf"/>
</dbReference>
<evidence type="ECO:0000259" key="6">
    <source>
        <dbReference type="Pfam" id="PF03717"/>
    </source>
</evidence>
<dbReference type="SUPFAM" id="SSF56519">
    <property type="entry name" value="Penicillin binding protein dimerisation domain"/>
    <property type="match status" value="1"/>
</dbReference>
<dbReference type="InterPro" id="IPR007887">
    <property type="entry name" value="MecA_N"/>
</dbReference>
<evidence type="ECO:0000259" key="5">
    <source>
        <dbReference type="Pfam" id="PF00905"/>
    </source>
</evidence>
<dbReference type="AlphaFoldDB" id="A0A174A0Y2"/>
<organism evidence="8 9">
    <name type="scientific">Faecalicatena contorta</name>
    <dbReference type="NCBI Taxonomy" id="39482"/>
    <lineage>
        <taxon>Bacteria</taxon>
        <taxon>Bacillati</taxon>
        <taxon>Bacillota</taxon>
        <taxon>Clostridia</taxon>
        <taxon>Lachnospirales</taxon>
        <taxon>Lachnospiraceae</taxon>
        <taxon>Faecalicatena</taxon>
    </lineage>
</organism>
<keyword evidence="3 4" id="KW-0472">Membrane</keyword>
<dbReference type="PANTHER" id="PTHR30627:SF25">
    <property type="entry name" value="PENICILLIN-BINDING PROTEIN 3"/>
    <property type="match status" value="1"/>
</dbReference>
<comment type="similarity">
    <text evidence="2">Belongs to the transpeptidase family.</text>
</comment>
<dbReference type="PANTHER" id="PTHR30627">
    <property type="entry name" value="PEPTIDOGLYCAN D,D-TRANSPEPTIDASE"/>
    <property type="match status" value="1"/>
</dbReference>
<feature type="domain" description="Penicillin-binding protein transpeptidase" evidence="5">
    <location>
        <begin position="372"/>
        <end position="685"/>
    </location>
</feature>
<feature type="domain" description="Penicillin-binding protein dimerisation" evidence="6">
    <location>
        <begin position="172"/>
        <end position="340"/>
    </location>
</feature>
<dbReference type="Pfam" id="PF03717">
    <property type="entry name" value="PBP_dimer"/>
    <property type="match status" value="1"/>
</dbReference>
<dbReference type="GO" id="GO:0071555">
    <property type="term" value="P:cell wall organization"/>
    <property type="evidence" value="ECO:0007669"/>
    <property type="project" value="TreeGrafter"/>
</dbReference>
<feature type="transmembrane region" description="Helical" evidence="4">
    <location>
        <begin position="21"/>
        <end position="43"/>
    </location>
</feature>
<keyword evidence="4" id="KW-1133">Transmembrane helix</keyword>
<evidence type="ECO:0000259" key="7">
    <source>
        <dbReference type="Pfam" id="PF05223"/>
    </source>
</evidence>
<protein>
    <submittedName>
        <fullName evidence="8">Penicillin-binding protein 2</fullName>
    </submittedName>
</protein>
<accession>A0A174A0Y2</accession>
<dbReference type="Gene3D" id="3.40.710.10">
    <property type="entry name" value="DD-peptidase/beta-lactamase superfamily"/>
    <property type="match status" value="1"/>
</dbReference>
<name>A0A174A0Y2_9FIRM</name>
<evidence type="ECO:0000256" key="3">
    <source>
        <dbReference type="ARBA" id="ARBA00023136"/>
    </source>
</evidence>
<dbReference type="Gene3D" id="3.10.450.100">
    <property type="entry name" value="NTF2-like, domain 1"/>
    <property type="match status" value="1"/>
</dbReference>
<dbReference type="InterPro" id="IPR012338">
    <property type="entry name" value="Beta-lactam/transpept-like"/>
</dbReference>
<dbReference type="Proteomes" id="UP000095544">
    <property type="component" value="Unassembled WGS sequence"/>
</dbReference>
<dbReference type="STRING" id="39482.ERS852491_00569"/>
<dbReference type="InterPro" id="IPR032710">
    <property type="entry name" value="NTF2-like_dom_sf"/>
</dbReference>
<dbReference type="Gene3D" id="3.30.1390.30">
    <property type="entry name" value="Penicillin-binding protein 2a, domain 3"/>
    <property type="match status" value="1"/>
</dbReference>
<evidence type="ECO:0000313" key="9">
    <source>
        <dbReference type="Proteomes" id="UP000095544"/>
    </source>
</evidence>
<dbReference type="GO" id="GO:0071972">
    <property type="term" value="F:peptidoglycan L,D-transpeptidase activity"/>
    <property type="evidence" value="ECO:0007669"/>
    <property type="project" value="TreeGrafter"/>
</dbReference>
<dbReference type="RefSeq" id="WP_070102302.1">
    <property type="nucleotide sequence ID" value="NZ_CYZU01000003.1"/>
</dbReference>
<keyword evidence="4" id="KW-0812">Transmembrane</keyword>
<dbReference type="GO" id="GO:0046677">
    <property type="term" value="P:response to antibiotic"/>
    <property type="evidence" value="ECO:0007669"/>
    <property type="project" value="InterPro"/>
</dbReference>
<dbReference type="Pfam" id="PF05223">
    <property type="entry name" value="MecA_N"/>
    <property type="match status" value="1"/>
</dbReference>
<evidence type="ECO:0000256" key="2">
    <source>
        <dbReference type="ARBA" id="ARBA00007171"/>
    </source>
</evidence>
<dbReference type="InterPro" id="IPR050515">
    <property type="entry name" value="Beta-lactam/transpept"/>
</dbReference>
<dbReference type="SUPFAM" id="SSF56601">
    <property type="entry name" value="beta-lactamase/transpeptidase-like"/>
    <property type="match status" value="1"/>
</dbReference>